<evidence type="ECO:0000256" key="5">
    <source>
        <dbReference type="ARBA" id="ARBA00022679"/>
    </source>
</evidence>
<evidence type="ECO:0000259" key="22">
    <source>
        <dbReference type="PROSITE" id="PS50026"/>
    </source>
</evidence>
<dbReference type="Pfam" id="PF13947">
    <property type="entry name" value="GUB_WAK_bind"/>
    <property type="match status" value="1"/>
</dbReference>
<dbReference type="SMART" id="SM00220">
    <property type="entry name" value="S_TKc"/>
    <property type="match status" value="1"/>
</dbReference>
<comment type="caution">
    <text evidence="17">Lacks conserved residue(s) required for the propagation of feature annotation.</text>
</comment>
<keyword evidence="6 19" id="KW-0812">Transmembrane</keyword>
<keyword evidence="13 19" id="KW-0472">Membrane</keyword>
<evidence type="ECO:0000256" key="16">
    <source>
        <dbReference type="ARBA" id="ARBA00058961"/>
    </source>
</evidence>
<evidence type="ECO:0000256" key="10">
    <source>
        <dbReference type="ARBA" id="ARBA00022777"/>
    </source>
</evidence>
<dbReference type="GO" id="GO:0005524">
    <property type="term" value="F:ATP binding"/>
    <property type="evidence" value="ECO:0007669"/>
    <property type="project" value="UniProtKB-UniRule"/>
</dbReference>
<keyword evidence="8" id="KW-0677">Repeat</keyword>
<dbReference type="PANTHER" id="PTHR27005">
    <property type="entry name" value="WALL-ASSOCIATED RECEPTOR KINASE-LIKE 21"/>
    <property type="match status" value="1"/>
</dbReference>
<dbReference type="SMART" id="SM00179">
    <property type="entry name" value="EGF_CA"/>
    <property type="match status" value="2"/>
</dbReference>
<keyword evidence="10" id="KW-0418">Kinase</keyword>
<dbReference type="PROSITE" id="PS50026">
    <property type="entry name" value="EGF_3"/>
    <property type="match status" value="2"/>
</dbReference>
<dbReference type="EMBL" id="JAGFBR010000018">
    <property type="protein sequence ID" value="KAH0449789.1"/>
    <property type="molecule type" value="Genomic_DNA"/>
</dbReference>
<proteinExistence type="predicted"/>
<dbReference type="InterPro" id="IPR018097">
    <property type="entry name" value="EGF_Ca-bd_CS"/>
</dbReference>
<evidence type="ECO:0000256" key="15">
    <source>
        <dbReference type="ARBA" id="ARBA00023180"/>
    </source>
</evidence>
<evidence type="ECO:0000313" key="23">
    <source>
        <dbReference type="EMBL" id="KAH0449789.1"/>
    </source>
</evidence>
<evidence type="ECO:0000256" key="8">
    <source>
        <dbReference type="ARBA" id="ARBA00022737"/>
    </source>
</evidence>
<dbReference type="GO" id="GO:0005509">
    <property type="term" value="F:calcium ion binding"/>
    <property type="evidence" value="ECO:0007669"/>
    <property type="project" value="InterPro"/>
</dbReference>
<dbReference type="PANTHER" id="PTHR27005:SF283">
    <property type="entry name" value="OS02G0633066 PROTEIN"/>
    <property type="match status" value="1"/>
</dbReference>
<keyword evidence="12 19" id="KW-1133">Transmembrane helix</keyword>
<feature type="domain" description="Protein kinase" evidence="21">
    <location>
        <begin position="423"/>
        <end position="695"/>
    </location>
</feature>
<keyword evidence="3 17" id="KW-0245">EGF-like domain</keyword>
<feature type="transmembrane region" description="Helical" evidence="19">
    <location>
        <begin position="351"/>
        <end position="373"/>
    </location>
</feature>
<keyword evidence="24" id="KW-1185">Reference proteome</keyword>
<dbReference type="Pfam" id="PF07714">
    <property type="entry name" value="PK_Tyr_Ser-Thr"/>
    <property type="match status" value="1"/>
</dbReference>
<evidence type="ECO:0000256" key="14">
    <source>
        <dbReference type="ARBA" id="ARBA00023157"/>
    </source>
</evidence>
<sequence>MAVTRKNEANILMRITRSLPLPWLLFLLVQTPVFSQPTTQTCSHFCGHVKIPYPFGLSPNCSLPGFQLSCNLHQQPLHPILSLPGTKLRILDISNGELRIDSSRFIASHCAGGHSTLPHLTLPRNSPFTFSGSSNRFIAIGCDTVAVISDGDGTFTSGCVSLCAGPESIPGATAAGGCSGVGCCEAAVPYGRRHLSLVARSIFGYVNVSPFSNCSYSFLSENGGHEFKVEDLRDFNSRASISTRLDWAVGEGDGCSSAYLCGENGYCVPSPRGSGYLCNCLQGFKGNPYLNGSYGCQDVNECLNPDTSPCVPEARCQNLVPGYKCSCPFGRTGDGTKNRSGCRTIFPIVEAILGTALVIGVILVFGLWIYFALKQRSLIKLREQYFRQNGGLLLKQQISPREGFADNTRIFSSEELQRATAGYSDNRIIGTGSYGTVYKGILDDEVTVAIMKSRALERSQIDQFINEVVILSHINHRNVVRLLGCCLETKVPMLIFEFVANGTLYKQLHERDYGRRLQWKDRLRMAIETAEALAYLHSAASMSIFHRDIKSSNILLDDNFTAKISDFGISTLVPMDQTKVPILVQGTFGYLDPEYFQTSQLTGKSDVYSFGVVLVELLTGEKPVSFERSKEDSNLAMYFLSSLNCKDLGEFIDVEVMRQGNFEQVSAVAELARKCLLLRGEKQLTIKEVAQELALVAGCWRNEGNGEIEEEKVARWEV</sequence>
<evidence type="ECO:0000313" key="24">
    <source>
        <dbReference type="Proteomes" id="UP000775213"/>
    </source>
</evidence>
<feature type="domain" description="EGF-like" evidence="22">
    <location>
        <begin position="251"/>
        <end position="287"/>
    </location>
</feature>
<evidence type="ECO:0000256" key="19">
    <source>
        <dbReference type="SAM" id="Phobius"/>
    </source>
</evidence>
<dbReference type="InterPro" id="IPR001881">
    <property type="entry name" value="EGF-like_Ca-bd_dom"/>
</dbReference>
<evidence type="ECO:0000256" key="4">
    <source>
        <dbReference type="ARBA" id="ARBA00022553"/>
    </source>
</evidence>
<accession>A0AAV7FKL3</accession>
<keyword evidence="15" id="KW-0325">Glycoprotein</keyword>
<evidence type="ECO:0000256" key="18">
    <source>
        <dbReference type="PROSITE-ProRule" id="PRU10141"/>
    </source>
</evidence>
<dbReference type="PROSITE" id="PS00108">
    <property type="entry name" value="PROTEIN_KINASE_ST"/>
    <property type="match status" value="1"/>
</dbReference>
<dbReference type="PROSITE" id="PS00010">
    <property type="entry name" value="ASX_HYDROXYL"/>
    <property type="match status" value="1"/>
</dbReference>
<keyword evidence="9 18" id="KW-0547">Nucleotide-binding</keyword>
<dbReference type="PROSITE" id="PS01187">
    <property type="entry name" value="EGF_CA"/>
    <property type="match status" value="1"/>
</dbReference>
<dbReference type="InterPro" id="IPR008271">
    <property type="entry name" value="Ser/Thr_kinase_AS"/>
</dbReference>
<evidence type="ECO:0000256" key="3">
    <source>
        <dbReference type="ARBA" id="ARBA00022536"/>
    </source>
</evidence>
<feature type="binding site" evidence="18">
    <location>
        <position position="452"/>
    </location>
    <ligand>
        <name>ATP</name>
        <dbReference type="ChEBI" id="CHEBI:30616"/>
    </ligand>
</feature>
<evidence type="ECO:0000256" key="7">
    <source>
        <dbReference type="ARBA" id="ARBA00022729"/>
    </source>
</evidence>
<protein>
    <submittedName>
        <fullName evidence="23">Uncharacterized protein</fullName>
    </submittedName>
</protein>
<dbReference type="InterPro" id="IPR011009">
    <property type="entry name" value="Kinase-like_dom_sf"/>
</dbReference>
<dbReference type="FunFam" id="3.30.200.20:FF:000043">
    <property type="entry name" value="Wall-associated receptor kinase 2"/>
    <property type="match status" value="1"/>
</dbReference>
<dbReference type="CDD" id="cd00054">
    <property type="entry name" value="EGF_CA"/>
    <property type="match status" value="1"/>
</dbReference>
<organism evidence="23 24">
    <name type="scientific">Dendrobium chrysotoxum</name>
    <name type="common">Orchid</name>
    <dbReference type="NCBI Taxonomy" id="161865"/>
    <lineage>
        <taxon>Eukaryota</taxon>
        <taxon>Viridiplantae</taxon>
        <taxon>Streptophyta</taxon>
        <taxon>Embryophyta</taxon>
        <taxon>Tracheophyta</taxon>
        <taxon>Spermatophyta</taxon>
        <taxon>Magnoliopsida</taxon>
        <taxon>Liliopsida</taxon>
        <taxon>Asparagales</taxon>
        <taxon>Orchidaceae</taxon>
        <taxon>Epidendroideae</taxon>
        <taxon>Malaxideae</taxon>
        <taxon>Dendrobiinae</taxon>
        <taxon>Dendrobium</taxon>
    </lineage>
</organism>
<evidence type="ECO:0000256" key="17">
    <source>
        <dbReference type="PROSITE-ProRule" id="PRU00076"/>
    </source>
</evidence>
<feature type="signal peptide" evidence="20">
    <location>
        <begin position="1"/>
        <end position="35"/>
    </location>
</feature>
<dbReference type="Gene3D" id="3.30.200.20">
    <property type="entry name" value="Phosphorylase Kinase, domain 1"/>
    <property type="match status" value="1"/>
</dbReference>
<dbReference type="InterPro" id="IPR017441">
    <property type="entry name" value="Protein_kinase_ATP_BS"/>
</dbReference>
<dbReference type="GO" id="GO:0004674">
    <property type="term" value="F:protein serine/threonine kinase activity"/>
    <property type="evidence" value="ECO:0007669"/>
    <property type="project" value="UniProtKB-KW"/>
</dbReference>
<keyword evidence="4" id="KW-0597">Phosphoprotein</keyword>
<evidence type="ECO:0000256" key="11">
    <source>
        <dbReference type="ARBA" id="ARBA00022840"/>
    </source>
</evidence>
<evidence type="ECO:0000256" key="1">
    <source>
        <dbReference type="ARBA" id="ARBA00004479"/>
    </source>
</evidence>
<dbReference type="InterPro" id="IPR045274">
    <property type="entry name" value="WAK-like"/>
</dbReference>
<dbReference type="InterPro" id="IPR000742">
    <property type="entry name" value="EGF"/>
</dbReference>
<feature type="domain" description="EGF-like" evidence="22">
    <location>
        <begin position="298"/>
        <end position="337"/>
    </location>
</feature>
<dbReference type="InterPro" id="IPR001245">
    <property type="entry name" value="Ser-Thr/Tyr_kinase_cat_dom"/>
</dbReference>
<name>A0AAV7FKL3_DENCH</name>
<dbReference type="Gene3D" id="1.10.510.10">
    <property type="entry name" value="Transferase(Phosphotransferase) domain 1"/>
    <property type="match status" value="1"/>
</dbReference>
<evidence type="ECO:0000256" key="20">
    <source>
        <dbReference type="SAM" id="SignalP"/>
    </source>
</evidence>
<comment type="subcellular location">
    <subcellularLocation>
        <location evidence="1">Membrane</location>
        <topology evidence="1">Single-pass type I membrane protein</topology>
    </subcellularLocation>
</comment>
<dbReference type="GO" id="GO:0007166">
    <property type="term" value="P:cell surface receptor signaling pathway"/>
    <property type="evidence" value="ECO:0007669"/>
    <property type="project" value="InterPro"/>
</dbReference>
<keyword evidence="14 17" id="KW-1015">Disulfide bond</keyword>
<dbReference type="PROSITE" id="PS00107">
    <property type="entry name" value="PROTEIN_KINASE_ATP"/>
    <property type="match status" value="1"/>
</dbReference>
<dbReference type="SUPFAM" id="SSF57196">
    <property type="entry name" value="EGF/Laminin"/>
    <property type="match status" value="1"/>
</dbReference>
<feature type="chain" id="PRO_5043922143" evidence="20">
    <location>
        <begin position="36"/>
        <end position="718"/>
    </location>
</feature>
<evidence type="ECO:0000259" key="21">
    <source>
        <dbReference type="PROSITE" id="PS50011"/>
    </source>
</evidence>
<dbReference type="InterPro" id="IPR025287">
    <property type="entry name" value="WAK_GUB"/>
</dbReference>
<dbReference type="SUPFAM" id="SSF56112">
    <property type="entry name" value="Protein kinase-like (PK-like)"/>
    <property type="match status" value="1"/>
</dbReference>
<dbReference type="FunFam" id="1.10.510.10:FF:000084">
    <property type="entry name" value="Wall-associated receptor kinase 2"/>
    <property type="match status" value="1"/>
</dbReference>
<feature type="disulfide bond" evidence="17">
    <location>
        <begin position="261"/>
        <end position="278"/>
    </location>
</feature>
<keyword evidence="5" id="KW-0808">Transferase</keyword>
<gene>
    <name evidence="23" type="ORF">IEQ34_020481</name>
</gene>
<keyword evidence="7 20" id="KW-0732">Signal</keyword>
<keyword evidence="11 18" id="KW-0067">ATP-binding</keyword>
<dbReference type="AlphaFoldDB" id="A0AAV7FKL3"/>
<dbReference type="GO" id="GO:0005886">
    <property type="term" value="C:plasma membrane"/>
    <property type="evidence" value="ECO:0007669"/>
    <property type="project" value="TreeGrafter"/>
</dbReference>
<dbReference type="Gene3D" id="2.10.25.10">
    <property type="entry name" value="Laminin"/>
    <property type="match status" value="2"/>
</dbReference>
<evidence type="ECO:0000256" key="13">
    <source>
        <dbReference type="ARBA" id="ARBA00023136"/>
    </source>
</evidence>
<comment type="function">
    <text evidence="16">Serine/threonine-protein kinase that may function as a signaling receptor of extracellular matrix component. Binding to pectin may have significance in the control of cell expansion, morphogenesis and development.</text>
</comment>
<dbReference type="FunFam" id="2.10.25.10:FF:000038">
    <property type="entry name" value="Fibrillin 2"/>
    <property type="match status" value="1"/>
</dbReference>
<reference evidence="23 24" key="1">
    <citation type="journal article" date="2021" name="Hortic Res">
        <title>Chromosome-scale assembly of the Dendrobium chrysotoxum genome enhances the understanding of orchid evolution.</title>
        <authorList>
            <person name="Zhang Y."/>
            <person name="Zhang G.Q."/>
            <person name="Zhang D."/>
            <person name="Liu X.D."/>
            <person name="Xu X.Y."/>
            <person name="Sun W.H."/>
            <person name="Yu X."/>
            <person name="Zhu X."/>
            <person name="Wang Z.W."/>
            <person name="Zhao X."/>
            <person name="Zhong W.Y."/>
            <person name="Chen H."/>
            <person name="Yin W.L."/>
            <person name="Huang T."/>
            <person name="Niu S.C."/>
            <person name="Liu Z.J."/>
        </authorList>
    </citation>
    <scope>NUCLEOTIDE SEQUENCE [LARGE SCALE GENOMIC DNA]</scope>
    <source>
        <strain evidence="23">Lindl</strain>
    </source>
</reference>
<dbReference type="InterPro" id="IPR000152">
    <property type="entry name" value="EGF-type_Asp/Asn_hydroxyl_site"/>
</dbReference>
<dbReference type="GO" id="GO:0030247">
    <property type="term" value="F:polysaccharide binding"/>
    <property type="evidence" value="ECO:0007669"/>
    <property type="project" value="InterPro"/>
</dbReference>
<evidence type="ECO:0000256" key="2">
    <source>
        <dbReference type="ARBA" id="ARBA00022527"/>
    </source>
</evidence>
<dbReference type="PROSITE" id="PS50011">
    <property type="entry name" value="PROTEIN_KINASE_DOM"/>
    <property type="match status" value="1"/>
</dbReference>
<evidence type="ECO:0000256" key="9">
    <source>
        <dbReference type="ARBA" id="ARBA00022741"/>
    </source>
</evidence>
<keyword evidence="2" id="KW-0723">Serine/threonine-protein kinase</keyword>
<comment type="caution">
    <text evidence="23">The sequence shown here is derived from an EMBL/GenBank/DDBJ whole genome shotgun (WGS) entry which is preliminary data.</text>
</comment>
<dbReference type="Proteomes" id="UP000775213">
    <property type="component" value="Unassembled WGS sequence"/>
</dbReference>
<dbReference type="InterPro" id="IPR000719">
    <property type="entry name" value="Prot_kinase_dom"/>
</dbReference>
<evidence type="ECO:0000256" key="12">
    <source>
        <dbReference type="ARBA" id="ARBA00022989"/>
    </source>
</evidence>
<evidence type="ECO:0000256" key="6">
    <source>
        <dbReference type="ARBA" id="ARBA00022692"/>
    </source>
</evidence>
<dbReference type="SMART" id="SM00181">
    <property type="entry name" value="EGF"/>
    <property type="match status" value="2"/>
</dbReference>